<reference evidence="2 3" key="1">
    <citation type="submission" date="2018-07" db="EMBL/GenBank/DDBJ databases">
        <title>High quality draft genome sequencing of Enterococcus faecium exhibiting probiotic potential isolated from mucus of freshwater fish.</title>
        <authorList>
            <person name="El-Jeni R."/>
            <person name="Ghedira K."/>
            <person name="Abdelhak S."/>
            <person name="El-Bour M."/>
            <person name="Bouhaouala-Zahar B."/>
        </authorList>
    </citation>
    <scope>NUCLEOTIDE SEQUENCE [LARGE SCALE GENOMIC DNA]</scope>
    <source>
        <strain evidence="2 3">R.A73</strain>
    </source>
</reference>
<dbReference type="RefSeq" id="WP_002332880.1">
    <property type="nucleotide sequence ID" value="NZ_CANCXA010000017.1"/>
</dbReference>
<feature type="region of interest" description="Disordered" evidence="1">
    <location>
        <begin position="319"/>
        <end position="355"/>
    </location>
</feature>
<gene>
    <name evidence="2" type="ORF">DTX73_14385</name>
</gene>
<accession>A0A5C5EK71</accession>
<proteinExistence type="predicted"/>
<protein>
    <submittedName>
        <fullName evidence="2">Uncharacterized protein</fullName>
    </submittedName>
</protein>
<organism evidence="2 3">
    <name type="scientific">Enterococcus faecium</name>
    <name type="common">Streptococcus faecium</name>
    <dbReference type="NCBI Taxonomy" id="1352"/>
    <lineage>
        <taxon>Bacteria</taxon>
        <taxon>Bacillati</taxon>
        <taxon>Bacillota</taxon>
        <taxon>Bacilli</taxon>
        <taxon>Lactobacillales</taxon>
        <taxon>Enterococcaceae</taxon>
        <taxon>Enterococcus</taxon>
    </lineage>
</organism>
<dbReference type="Proteomes" id="UP000448762">
    <property type="component" value="Unassembled WGS sequence"/>
</dbReference>
<comment type="caution">
    <text evidence="2">The sequence shown here is derived from an EMBL/GenBank/DDBJ whole genome shotgun (WGS) entry which is preliminary data.</text>
</comment>
<dbReference type="EMBL" id="QOVC01000016">
    <property type="protein sequence ID" value="KAA0686058.1"/>
    <property type="molecule type" value="Genomic_DNA"/>
</dbReference>
<feature type="compositionally biased region" description="Basic and acidic residues" evidence="1">
    <location>
        <begin position="319"/>
        <end position="337"/>
    </location>
</feature>
<sequence>MFSKKKYVRFIEQRDIELPETPVEIYRGIYLLEQENDRLTDKHTKGSTLILLTDKKGNELNRRLIQLPIEQGIETILTNLLIEPTSNKKKSSSKSQMILNDIEEPKIKNKKKTVNYQTVFFLFTTNLAKKIYMALIIVLFLFFTSFFVLNNHSSTSTDSQSYHELLKKKDYEKIIKQYPEKENELVEKLYSEKNSKELKELAEKSDSQIALFYWDFLNEHWQAVTTMKNVTPNETIQAMRGYAYLKQGKLDEAELINKEIDNQTLKDQIYQFKKQEAYKALHEKDIEKAEKINKEINDSELSEDIKVAKSMVNLLQKYEKDRSDSKLSEDERKEAENNYKMWSENLKQLGGNDNA</sequence>
<evidence type="ECO:0000313" key="3">
    <source>
        <dbReference type="Proteomes" id="UP000448762"/>
    </source>
</evidence>
<evidence type="ECO:0000313" key="2">
    <source>
        <dbReference type="EMBL" id="KAA0686058.1"/>
    </source>
</evidence>
<name>A0A5C5EK71_ENTFC</name>
<evidence type="ECO:0000256" key="1">
    <source>
        <dbReference type="SAM" id="MobiDB-lite"/>
    </source>
</evidence>
<dbReference type="AlphaFoldDB" id="A0A5C5EK71"/>